<sequence>MPSLSLYIPFGRSHGLFFRLVARLIARPRRGRANLRGQAHLPSYLRKDVGLLPEIERPPPELHRFPF</sequence>
<dbReference type="Proteomes" id="UP001208690">
    <property type="component" value="Unassembled WGS sequence"/>
</dbReference>
<protein>
    <submittedName>
        <fullName evidence="1">Uncharacterized protein</fullName>
    </submittedName>
</protein>
<dbReference type="EMBL" id="JALIEB010000009">
    <property type="protein sequence ID" value="MCV3272568.1"/>
    <property type="molecule type" value="Genomic_DNA"/>
</dbReference>
<evidence type="ECO:0000313" key="2">
    <source>
        <dbReference type="Proteomes" id="UP001208690"/>
    </source>
</evidence>
<dbReference type="RefSeq" id="WP_263844887.1">
    <property type="nucleotide sequence ID" value="NZ_JALIEB010000009.1"/>
</dbReference>
<proteinExistence type="predicted"/>
<evidence type="ECO:0000313" key="1">
    <source>
        <dbReference type="EMBL" id="MCV3272568.1"/>
    </source>
</evidence>
<reference evidence="1 2" key="1">
    <citation type="submission" date="2022-04" db="EMBL/GenBank/DDBJ databases">
        <title>Roseobacter sp. WL0113 is a bacterium isolated from neritic sediment.</title>
        <authorList>
            <person name="Wang L."/>
            <person name="He W."/>
            <person name="Zhang D.-F."/>
        </authorList>
    </citation>
    <scope>NUCLEOTIDE SEQUENCE [LARGE SCALE GENOMIC DNA]</scope>
    <source>
        <strain evidence="1 2">WL0113</strain>
    </source>
</reference>
<accession>A0ABT3BG77</accession>
<keyword evidence="2" id="KW-1185">Reference proteome</keyword>
<name>A0ABT3BG77_9RHOB</name>
<gene>
    <name evidence="1" type="ORF">MUB52_14110</name>
</gene>
<organism evidence="1 2">
    <name type="scientific">Roseobacter sinensis</name>
    <dbReference type="NCBI Taxonomy" id="2931391"/>
    <lineage>
        <taxon>Bacteria</taxon>
        <taxon>Pseudomonadati</taxon>
        <taxon>Pseudomonadota</taxon>
        <taxon>Alphaproteobacteria</taxon>
        <taxon>Rhodobacterales</taxon>
        <taxon>Roseobacteraceae</taxon>
        <taxon>Roseobacter</taxon>
    </lineage>
</organism>
<comment type="caution">
    <text evidence="1">The sequence shown here is derived from an EMBL/GenBank/DDBJ whole genome shotgun (WGS) entry which is preliminary data.</text>
</comment>